<dbReference type="SUPFAM" id="SSF144232">
    <property type="entry name" value="HIT/MYND zinc finger-like"/>
    <property type="match status" value="1"/>
</dbReference>
<accession>A0ABR1R9B8</accession>
<gene>
    <name evidence="6" type="ORF">PG991_012199</name>
</gene>
<dbReference type="Proteomes" id="UP001396898">
    <property type="component" value="Unassembled WGS sequence"/>
</dbReference>
<sequence>MASFPSTTCIVCLNPKAALCARCKAANYCSPACQKADYPVHKAFCRDFPNHPRDPKKHRAFVFEPVKDAPRIVNHACDHSIPTGYDNGGPHPDLVFKRVARVIGSAYLRLPADQYDTLDYFIITTNVRTGLKLKHTLVLFSRKDGGLQYADRGGKTNDPGDDIRMGFRCWTLSNLVSKAYDQADYDLFGPFMLCSFDAQDGAPRDTTLEDLRHLVDYLGLCEQTRAEEWAQHHHALWLALHGDERVNRLIEGRVFVPTRAHPEIDYPDSANMGGLELHCANDMIVHKLPAMTPIGVTPSSPLWQSQSCGSVSPLSEMAGMPGTVPDEWAGNSGNVTLIHHYGVTPDFWGTSDLMGLCAYALAEVQPRVRAARKIGTSEAREEVMEFISKPANFSRYFARWNYKHGSNVETTLQTFVEQERRKEGV</sequence>
<name>A0ABR1R9B8_9PEZI</name>
<keyword evidence="6" id="KW-0378">Hydrolase</keyword>
<evidence type="ECO:0000259" key="5">
    <source>
        <dbReference type="PROSITE" id="PS50865"/>
    </source>
</evidence>
<keyword evidence="2 4" id="KW-0863">Zinc-finger</keyword>
<organism evidence="6 7">
    <name type="scientific">Apiospora marii</name>
    <dbReference type="NCBI Taxonomy" id="335849"/>
    <lineage>
        <taxon>Eukaryota</taxon>
        <taxon>Fungi</taxon>
        <taxon>Dikarya</taxon>
        <taxon>Ascomycota</taxon>
        <taxon>Pezizomycotina</taxon>
        <taxon>Sordariomycetes</taxon>
        <taxon>Xylariomycetidae</taxon>
        <taxon>Amphisphaeriales</taxon>
        <taxon>Apiosporaceae</taxon>
        <taxon>Apiospora</taxon>
    </lineage>
</organism>
<keyword evidence="3" id="KW-0862">Zinc</keyword>
<proteinExistence type="predicted"/>
<evidence type="ECO:0000313" key="7">
    <source>
        <dbReference type="Proteomes" id="UP001396898"/>
    </source>
</evidence>
<evidence type="ECO:0000256" key="2">
    <source>
        <dbReference type="ARBA" id="ARBA00022771"/>
    </source>
</evidence>
<dbReference type="PROSITE" id="PS50865">
    <property type="entry name" value="ZF_MYND_2"/>
    <property type="match status" value="1"/>
</dbReference>
<evidence type="ECO:0000256" key="4">
    <source>
        <dbReference type="PROSITE-ProRule" id="PRU00134"/>
    </source>
</evidence>
<feature type="domain" description="MYND-type" evidence="5">
    <location>
        <begin position="9"/>
        <end position="45"/>
    </location>
</feature>
<dbReference type="Pfam" id="PF01753">
    <property type="entry name" value="zf-MYND"/>
    <property type="match status" value="1"/>
</dbReference>
<reference evidence="6 7" key="1">
    <citation type="submission" date="2023-01" db="EMBL/GenBank/DDBJ databases">
        <title>Analysis of 21 Apiospora genomes using comparative genomics revels a genus with tremendous synthesis potential of carbohydrate active enzymes and secondary metabolites.</title>
        <authorList>
            <person name="Sorensen T."/>
        </authorList>
    </citation>
    <scope>NUCLEOTIDE SEQUENCE [LARGE SCALE GENOMIC DNA]</scope>
    <source>
        <strain evidence="6 7">CBS 20057</strain>
    </source>
</reference>
<protein>
    <submittedName>
        <fullName evidence="6">Alpha/Beta hydrolase protein</fullName>
    </submittedName>
</protein>
<comment type="caution">
    <text evidence="6">The sequence shown here is derived from an EMBL/GenBank/DDBJ whole genome shotgun (WGS) entry which is preliminary data.</text>
</comment>
<evidence type="ECO:0000256" key="3">
    <source>
        <dbReference type="ARBA" id="ARBA00022833"/>
    </source>
</evidence>
<dbReference type="EMBL" id="JAQQWI010000017">
    <property type="protein sequence ID" value="KAK8005902.1"/>
    <property type="molecule type" value="Genomic_DNA"/>
</dbReference>
<evidence type="ECO:0000256" key="1">
    <source>
        <dbReference type="ARBA" id="ARBA00022723"/>
    </source>
</evidence>
<dbReference type="PROSITE" id="PS01360">
    <property type="entry name" value="ZF_MYND_1"/>
    <property type="match status" value="1"/>
</dbReference>
<keyword evidence="7" id="KW-1185">Reference proteome</keyword>
<dbReference type="GO" id="GO:0016787">
    <property type="term" value="F:hydrolase activity"/>
    <property type="evidence" value="ECO:0007669"/>
    <property type="project" value="UniProtKB-KW"/>
</dbReference>
<evidence type="ECO:0000313" key="6">
    <source>
        <dbReference type="EMBL" id="KAK8005902.1"/>
    </source>
</evidence>
<dbReference type="InterPro" id="IPR002893">
    <property type="entry name" value="Znf_MYND"/>
</dbReference>
<keyword evidence="1" id="KW-0479">Metal-binding</keyword>
<dbReference type="Gene3D" id="6.10.140.2220">
    <property type="match status" value="1"/>
</dbReference>